<dbReference type="EMBL" id="RDSM01000008">
    <property type="protein sequence ID" value="RXH53736.1"/>
    <property type="molecule type" value="Genomic_DNA"/>
</dbReference>
<keyword evidence="2" id="KW-1185">Reference proteome</keyword>
<accession>A0A4Q0SXL2</accession>
<sequence length="43" mass="4699">MKLLKSSRITAYEGRAVDSFALLAKNGAQGKKASDHRPFPQPI</sequence>
<evidence type="ECO:0000313" key="1">
    <source>
        <dbReference type="EMBL" id="RXH53736.1"/>
    </source>
</evidence>
<reference evidence="2" key="2">
    <citation type="submission" date="2019-02" db="EMBL/GenBank/DDBJ databases">
        <title>Granulicella sibirica sp. nov., a psychrotolerant acidobacterium isolated from an organic soil layer in forested tundra, West Siberia.</title>
        <authorList>
            <person name="Oshkin I.Y."/>
            <person name="Kulichevskaya I.S."/>
            <person name="Rijpstra W.I.C."/>
            <person name="Sinninghe Damste J.S."/>
            <person name="Rakitin A.L."/>
            <person name="Ravin N.V."/>
            <person name="Dedysh S.N."/>
        </authorList>
    </citation>
    <scope>NUCLEOTIDE SEQUENCE [LARGE SCALE GENOMIC DNA]</scope>
    <source>
        <strain evidence="2">AF10</strain>
    </source>
</reference>
<reference evidence="1 2" key="1">
    <citation type="submission" date="2018-11" db="EMBL/GenBank/DDBJ databases">
        <authorList>
            <person name="Mardanov A.V."/>
            <person name="Ravin N.V."/>
            <person name="Dedysh S.N."/>
        </authorList>
    </citation>
    <scope>NUCLEOTIDE SEQUENCE [LARGE SCALE GENOMIC DNA]</scope>
    <source>
        <strain evidence="1 2">AF10</strain>
    </source>
</reference>
<comment type="caution">
    <text evidence="1">The sequence shown here is derived from an EMBL/GenBank/DDBJ whole genome shotgun (WGS) entry which is preliminary data.</text>
</comment>
<gene>
    <name evidence="1" type="ORF">GRAN_5271</name>
</gene>
<dbReference type="Proteomes" id="UP000289437">
    <property type="component" value="Unassembled WGS sequence"/>
</dbReference>
<organism evidence="1 2">
    <name type="scientific">Granulicella sibirica</name>
    <dbReference type="NCBI Taxonomy" id="2479048"/>
    <lineage>
        <taxon>Bacteria</taxon>
        <taxon>Pseudomonadati</taxon>
        <taxon>Acidobacteriota</taxon>
        <taxon>Terriglobia</taxon>
        <taxon>Terriglobales</taxon>
        <taxon>Acidobacteriaceae</taxon>
        <taxon>Granulicella</taxon>
    </lineage>
</organism>
<proteinExistence type="predicted"/>
<evidence type="ECO:0000313" key="2">
    <source>
        <dbReference type="Proteomes" id="UP000289437"/>
    </source>
</evidence>
<dbReference type="AlphaFoldDB" id="A0A4Q0SXL2"/>
<dbReference type="RefSeq" id="WP_277751257.1">
    <property type="nucleotide sequence ID" value="NZ_RDSM01000008.1"/>
</dbReference>
<name>A0A4Q0SXL2_9BACT</name>
<protein>
    <submittedName>
        <fullName evidence="1">Uncharacterized protein</fullName>
    </submittedName>
</protein>